<name>A0ACC1JPW0_9FUNG</name>
<feature type="non-terminal residue" evidence="1">
    <location>
        <position position="1"/>
    </location>
</feature>
<evidence type="ECO:0000313" key="2">
    <source>
        <dbReference type="Proteomes" id="UP001140234"/>
    </source>
</evidence>
<evidence type="ECO:0000313" key="1">
    <source>
        <dbReference type="EMBL" id="KAJ2765000.1"/>
    </source>
</evidence>
<keyword evidence="2" id="KW-1185">Reference proteome</keyword>
<sequence length="223" mass="23990">LDRRTGLHVVLSAWFAHYLEVQGYYARKVSATALTRLFALDDPRIASFMTQGDLIPNAANAGKIVTRSMSRTNPDQYTTVPATAKIVKLLLAEVDMDVESQFARSGGAGLSAVLDHADLGDEDGWEDDADGESLDEPAAGPDYGMLSAYAMGAGLACSDDGEDYGEDEDDQDIQADPIYNQDLNVALGSFLKEVVHSGRYGFSASIEPLLTDREKKTLGKACT</sequence>
<dbReference type="EMBL" id="JANBUJ010002155">
    <property type="protein sequence ID" value="KAJ2765000.1"/>
    <property type="molecule type" value="Genomic_DNA"/>
</dbReference>
<comment type="caution">
    <text evidence="1">The sequence shown here is derived from an EMBL/GenBank/DDBJ whole genome shotgun (WGS) entry which is preliminary data.</text>
</comment>
<proteinExistence type="predicted"/>
<gene>
    <name evidence="1" type="ORF">IWQ57_004951</name>
</gene>
<organism evidence="1 2">
    <name type="scientific">Coemansia nantahalensis</name>
    <dbReference type="NCBI Taxonomy" id="2789366"/>
    <lineage>
        <taxon>Eukaryota</taxon>
        <taxon>Fungi</taxon>
        <taxon>Fungi incertae sedis</taxon>
        <taxon>Zoopagomycota</taxon>
        <taxon>Kickxellomycotina</taxon>
        <taxon>Kickxellomycetes</taxon>
        <taxon>Kickxellales</taxon>
        <taxon>Kickxellaceae</taxon>
        <taxon>Coemansia</taxon>
    </lineage>
</organism>
<protein>
    <submittedName>
        <fullName evidence="1">Uncharacterized protein</fullName>
    </submittedName>
</protein>
<reference evidence="1" key="1">
    <citation type="submission" date="2022-07" db="EMBL/GenBank/DDBJ databases">
        <title>Phylogenomic reconstructions and comparative analyses of Kickxellomycotina fungi.</title>
        <authorList>
            <person name="Reynolds N.K."/>
            <person name="Stajich J.E."/>
            <person name="Barry K."/>
            <person name="Grigoriev I.V."/>
            <person name="Crous P."/>
            <person name="Smith M.E."/>
        </authorList>
    </citation>
    <scope>NUCLEOTIDE SEQUENCE</scope>
    <source>
        <strain evidence="1">CBS 109366</strain>
    </source>
</reference>
<dbReference type="Proteomes" id="UP001140234">
    <property type="component" value="Unassembled WGS sequence"/>
</dbReference>
<accession>A0ACC1JPW0</accession>